<dbReference type="EMBL" id="JAJEPX010000067">
    <property type="protein sequence ID" value="MCC2177881.1"/>
    <property type="molecule type" value="Genomic_DNA"/>
</dbReference>
<evidence type="ECO:0000313" key="2">
    <source>
        <dbReference type="Proteomes" id="UP001298753"/>
    </source>
</evidence>
<dbReference type="RefSeq" id="WP_227601243.1">
    <property type="nucleotide sequence ID" value="NZ_JAJEPX010000067.1"/>
</dbReference>
<protein>
    <recommendedName>
        <fullName evidence="3">Replication protein</fullName>
    </recommendedName>
</protein>
<gene>
    <name evidence="1" type="ORF">LKD22_12250</name>
</gene>
<evidence type="ECO:0008006" key="3">
    <source>
        <dbReference type="Google" id="ProtNLM"/>
    </source>
</evidence>
<dbReference type="Proteomes" id="UP001298753">
    <property type="component" value="Unassembled WGS sequence"/>
</dbReference>
<accession>A0AAW4VY55</accession>
<name>A0AAW4VY55_9FIRM</name>
<comment type="caution">
    <text evidence="1">The sequence shown here is derived from an EMBL/GenBank/DDBJ whole genome shotgun (WGS) entry which is preliminary data.</text>
</comment>
<keyword evidence="2" id="KW-1185">Reference proteome</keyword>
<dbReference type="GeneID" id="98661515"/>
<dbReference type="AlphaFoldDB" id="A0AAW4VY55"/>
<evidence type="ECO:0000313" key="1">
    <source>
        <dbReference type="EMBL" id="MCC2177881.1"/>
    </source>
</evidence>
<proteinExistence type="predicted"/>
<organism evidence="1 2">
    <name type="scientific">Agathobaculum butyriciproducens</name>
    <dbReference type="NCBI Taxonomy" id="1628085"/>
    <lineage>
        <taxon>Bacteria</taxon>
        <taxon>Bacillati</taxon>
        <taxon>Bacillota</taxon>
        <taxon>Clostridia</taxon>
        <taxon>Eubacteriales</taxon>
        <taxon>Butyricicoccaceae</taxon>
        <taxon>Agathobaculum</taxon>
    </lineage>
</organism>
<reference evidence="1 2" key="1">
    <citation type="submission" date="2021-10" db="EMBL/GenBank/DDBJ databases">
        <title>Anaerobic single-cell dispensing facilitates the cultivation of human gut bacteria.</title>
        <authorList>
            <person name="Afrizal A."/>
        </authorList>
    </citation>
    <scope>NUCLEOTIDE SEQUENCE [LARGE SCALE GENOMIC DNA]</scope>
    <source>
        <strain evidence="1 2">CLA-AA-H270</strain>
    </source>
</reference>
<sequence length="504" mass="58656">MAMDQQTALERQQALYREKNAHLRQYLEPVEPYEFYREIFPEGSFERKGHFEDAKGNGIALVVPQKSKVVQENGVALEIKGDGKANRHVITDELRELEDIKGTDFTIMSPISYFGRQRRGQNARYLYAMVFDLDGVGMPQLRDTLHQMNKDIIPKATFVVNSGTGLHLYYVLTEPIPMYPQNQKILKELKYALTRQIWNRFTSSIKEPQMQGILQGFRVVGTSSKLGKDYPVVAYRYGGAVELEKLLDYIPDSNGEQQRIEALMRKSRLSLAEAKEKYPDWYERRVVKKERRGRWTVKRDLYDWWLHRIADEIRVGHRFYGIMTLAIYAKKCGIDEAELRRDAFALLKPYDDMSVEDINRFTKDDIVCALEMFNEDYVTFPRDDIAKLSGMTMPVNKRNWLKQDQHLYLARRRKEDMKAVGISMKSAEGRPTAEKIVHVWRQKHPDGRKADCHRDTGLDPKTIRKWWDSEPSAVWQEDGHMVARVRPSQALSDLLVEALGQGKD</sequence>